<dbReference type="EMBL" id="CP000088">
    <property type="protein sequence ID" value="AAZ55748.1"/>
    <property type="molecule type" value="Genomic_DNA"/>
</dbReference>
<feature type="transmembrane region" description="Helical" evidence="1">
    <location>
        <begin position="26"/>
        <end position="44"/>
    </location>
</feature>
<dbReference type="Pfam" id="PF07331">
    <property type="entry name" value="TctB"/>
    <property type="match status" value="1"/>
</dbReference>
<name>Q47P71_THEFY</name>
<dbReference type="STRING" id="269800.Tfu_1713"/>
<protein>
    <recommendedName>
        <fullName evidence="2">DUF1468 domain-containing protein</fullName>
    </recommendedName>
</protein>
<reference evidence="3" key="1">
    <citation type="submission" date="2005-07" db="EMBL/GenBank/DDBJ databases">
        <title>Complete sequence of Thermobifida fusca YX.</title>
        <authorList>
            <consortium name="US DOE Joint Genome Institute"/>
            <person name="Copeland A."/>
            <person name="Lucas S."/>
            <person name="Lapidus A."/>
            <person name="Barry K."/>
            <person name="Detter J.C."/>
            <person name="Glavina T."/>
            <person name="Hammon N."/>
            <person name="Israni S."/>
            <person name="Pitluck S."/>
            <person name="Di Bartolo G."/>
            <person name="Chain P."/>
            <person name="Schmutz J."/>
            <person name="Larimer F."/>
            <person name="Land M."/>
            <person name="Lykidis A."/>
            <person name="Richardson P."/>
        </authorList>
    </citation>
    <scope>NUCLEOTIDE SEQUENCE</scope>
    <source>
        <strain evidence="3">YX</strain>
    </source>
</reference>
<accession>Q47P71</accession>
<evidence type="ECO:0000313" key="3">
    <source>
        <dbReference type="EMBL" id="AAZ55748.1"/>
    </source>
</evidence>
<proteinExistence type="predicted"/>
<feature type="domain" description="DUF1468" evidence="2">
    <location>
        <begin position="33"/>
        <end position="165"/>
    </location>
</feature>
<dbReference type="InterPro" id="IPR009936">
    <property type="entry name" value="DUF1468"/>
</dbReference>
<evidence type="ECO:0000256" key="1">
    <source>
        <dbReference type="SAM" id="Phobius"/>
    </source>
</evidence>
<dbReference type="eggNOG" id="ENOG50347DZ">
    <property type="taxonomic scope" value="Bacteria"/>
</dbReference>
<dbReference type="OrthoDB" id="7950028at2"/>
<dbReference type="AlphaFoldDB" id="Q47P71"/>
<evidence type="ECO:0000259" key="2">
    <source>
        <dbReference type="Pfam" id="PF07331"/>
    </source>
</evidence>
<feature type="transmembrane region" description="Helical" evidence="1">
    <location>
        <begin position="64"/>
        <end position="85"/>
    </location>
</feature>
<feature type="transmembrane region" description="Helical" evidence="1">
    <location>
        <begin position="138"/>
        <end position="162"/>
    </location>
</feature>
<dbReference type="KEGG" id="tfu:Tfu_1713"/>
<gene>
    <name evidence="3" type="ordered locus">Tfu_1713</name>
</gene>
<sequence>MAASPPHGSGGPSPVAARPASPVRELIPALAGIAVAAGALALAAEIPEKAGLTSFSPRWWPEGLAFLLLGLSVLHAVLALTRPAAAAERPAAAHRTGVLRLTAMLLSILGYGVLWYYVDFRVSTTVLLIALVYLGGGRGWKALLVFPAIVTATLYLLFGVLLKVPI</sequence>
<keyword evidence="1" id="KW-1133">Transmembrane helix</keyword>
<dbReference type="HOGENOM" id="CLU_1601910_0_0_11"/>
<keyword evidence="1" id="KW-0812">Transmembrane</keyword>
<organism evidence="3">
    <name type="scientific">Thermobifida fusca (strain YX)</name>
    <dbReference type="NCBI Taxonomy" id="269800"/>
    <lineage>
        <taxon>Bacteria</taxon>
        <taxon>Bacillati</taxon>
        <taxon>Actinomycetota</taxon>
        <taxon>Actinomycetes</taxon>
        <taxon>Streptosporangiales</taxon>
        <taxon>Nocardiopsidaceae</taxon>
        <taxon>Thermobifida</taxon>
    </lineage>
</organism>
<dbReference type="RefSeq" id="WP_011292139.1">
    <property type="nucleotide sequence ID" value="NC_007333.1"/>
</dbReference>
<keyword evidence="1" id="KW-0472">Membrane</keyword>
<feature type="transmembrane region" description="Helical" evidence="1">
    <location>
        <begin position="97"/>
        <end position="118"/>
    </location>
</feature>